<comment type="subcellular location">
    <subcellularLocation>
        <location evidence="1">Nucleus</location>
    </subcellularLocation>
</comment>
<dbReference type="CDD" id="cd02440">
    <property type="entry name" value="AdoMet_MTases"/>
    <property type="match status" value="1"/>
</dbReference>
<dbReference type="FunCoup" id="A0A6P8SM00">
    <property type="interactions" value="1183"/>
</dbReference>
<dbReference type="Pfam" id="PF05175">
    <property type="entry name" value="MTS"/>
    <property type="match status" value="1"/>
</dbReference>
<dbReference type="PANTHER" id="PTHR45875:SF1">
    <property type="entry name" value="METHYLTRANSFERASE N6AMT1"/>
    <property type="match status" value="1"/>
</dbReference>
<evidence type="ECO:0000256" key="9">
    <source>
        <dbReference type="ARBA" id="ARBA00053180"/>
    </source>
</evidence>
<dbReference type="GO" id="GO:0032259">
    <property type="term" value="P:methylation"/>
    <property type="evidence" value="ECO:0007669"/>
    <property type="project" value="UniProtKB-KW"/>
</dbReference>
<dbReference type="GO" id="GO:0036009">
    <property type="term" value="F:protein-glutamine N-methyltransferase activity"/>
    <property type="evidence" value="ECO:0007669"/>
    <property type="project" value="UniProtKB-ARBA"/>
</dbReference>
<feature type="domain" description="Methyltransferase small" evidence="18">
    <location>
        <begin position="42"/>
        <end position="140"/>
    </location>
</feature>
<dbReference type="SUPFAM" id="SSF53335">
    <property type="entry name" value="S-adenosyl-L-methionine-dependent methyltransferases"/>
    <property type="match status" value="1"/>
</dbReference>
<evidence type="ECO:0000256" key="6">
    <source>
        <dbReference type="ARBA" id="ARBA00023242"/>
    </source>
</evidence>
<keyword evidence="4" id="KW-0808">Transferase</keyword>
<evidence type="ECO:0000313" key="19">
    <source>
        <dbReference type="Proteomes" id="UP000515159"/>
    </source>
</evidence>
<dbReference type="InParanoid" id="A0A6P8SM00"/>
<dbReference type="CTD" id="29104"/>
<dbReference type="InterPro" id="IPR007848">
    <property type="entry name" value="Small_mtfrase_dom"/>
</dbReference>
<evidence type="ECO:0000256" key="3">
    <source>
        <dbReference type="ARBA" id="ARBA00022603"/>
    </source>
</evidence>
<dbReference type="InterPro" id="IPR029063">
    <property type="entry name" value="SAM-dependent_MTases_sf"/>
</dbReference>
<comment type="subunit">
    <text evidence="10">Heterodimer; heterodimerization with TRMT112 is required for S-adenosyl-L-methionine-binding.</text>
</comment>
<keyword evidence="5" id="KW-0949">S-adenosyl-L-methionine</keyword>
<feature type="coiled-coil region" evidence="17">
    <location>
        <begin position="37"/>
        <end position="64"/>
    </location>
</feature>
<evidence type="ECO:0000256" key="11">
    <source>
        <dbReference type="ARBA" id="ARBA00075330"/>
    </source>
</evidence>
<dbReference type="AlphaFoldDB" id="A0A6P8SM00"/>
<dbReference type="Gene3D" id="3.40.50.150">
    <property type="entry name" value="Vaccinia Virus protein VP39"/>
    <property type="match status" value="1"/>
</dbReference>
<dbReference type="GO" id="GO:0005634">
    <property type="term" value="C:nucleus"/>
    <property type="evidence" value="ECO:0007669"/>
    <property type="project" value="UniProtKB-SubCell"/>
</dbReference>
<proteinExistence type="inferred from homology"/>
<evidence type="ECO:0000256" key="12">
    <source>
        <dbReference type="ARBA" id="ARBA00076540"/>
    </source>
</evidence>
<evidence type="ECO:0000256" key="7">
    <source>
        <dbReference type="ARBA" id="ARBA00048619"/>
    </source>
</evidence>
<dbReference type="Proteomes" id="UP000515159">
    <property type="component" value="Chromosome 10"/>
</dbReference>
<evidence type="ECO:0000256" key="14">
    <source>
        <dbReference type="ARBA" id="ARBA00083337"/>
    </source>
</evidence>
<dbReference type="NCBIfam" id="TIGR00537">
    <property type="entry name" value="hemK_rel_arch"/>
    <property type="match status" value="1"/>
</dbReference>
<evidence type="ECO:0000256" key="2">
    <source>
        <dbReference type="ARBA" id="ARBA00006149"/>
    </source>
</evidence>
<dbReference type="InterPro" id="IPR052190">
    <property type="entry name" value="Euk-Arch_PrmC-MTase"/>
</dbReference>
<evidence type="ECO:0000256" key="4">
    <source>
        <dbReference type="ARBA" id="ARBA00022679"/>
    </source>
</evidence>
<evidence type="ECO:0000259" key="18">
    <source>
        <dbReference type="Pfam" id="PF05175"/>
    </source>
</evidence>
<comment type="similarity">
    <text evidence="2">Belongs to the eukaryotic/archaeal PrmC-related family.</text>
</comment>
<evidence type="ECO:0000256" key="17">
    <source>
        <dbReference type="SAM" id="Coils"/>
    </source>
</evidence>
<keyword evidence="3 20" id="KW-0489">Methyltransferase</keyword>
<gene>
    <name evidence="20" type="primary">N6AMT1</name>
</gene>
<evidence type="ECO:0000256" key="8">
    <source>
        <dbReference type="ARBA" id="ARBA00050903"/>
    </source>
</evidence>
<dbReference type="GO" id="GO:0035657">
    <property type="term" value="C:eRF1 methyltransferase complex"/>
    <property type="evidence" value="ECO:0007669"/>
    <property type="project" value="TreeGrafter"/>
</dbReference>
<dbReference type="PANTHER" id="PTHR45875">
    <property type="entry name" value="METHYLTRANSFERASE N6AMT1"/>
    <property type="match status" value="1"/>
</dbReference>
<dbReference type="GeneID" id="117368151"/>
<evidence type="ECO:0000256" key="15">
    <source>
        <dbReference type="ARBA" id="ARBA00093624"/>
    </source>
</evidence>
<dbReference type="InterPro" id="IPR004557">
    <property type="entry name" value="PrmC-related"/>
</dbReference>
<comment type="function">
    <text evidence="9">Methyltransferase that can methylate proteins and, to a lower extent, arsenic. Catalytic subunit of a heterodimer with TRMT112, which monomethylates 'Lys-12' of histone H4 (H4K12me1), a modification present at the promoters of numerous genes encoding cell cycle regulators. Catalytic subunit of a heterodimer with TRMT112, which catalyzes N5-methylation of Glu residue of proteins with a Gly-Gln-Xaa-Xaa-Xaa-Arg motif. Methylates ETF1 on 'Gln-185'; ETF1 needs to be complexed to ERF3 in its GTP-bound form to be efficiently methylated. May also play a role in the modulation of arsenic-induced toxicity by mediating the conversion of monomethylarsonous acid (3+) into the less toxic dimethylarsonic acid. It however only plays a limited role in arsenic metabolism compared with AS3MT.</text>
</comment>
<evidence type="ECO:0000256" key="10">
    <source>
        <dbReference type="ARBA" id="ARBA00062344"/>
    </source>
</evidence>
<dbReference type="OrthoDB" id="406152at2759"/>
<dbReference type="KEGG" id="gsh:117368151"/>
<dbReference type="RefSeq" id="XP_033817408.1">
    <property type="nucleotide sequence ID" value="XM_033961517.1"/>
</dbReference>
<evidence type="ECO:0000256" key="16">
    <source>
        <dbReference type="ARBA" id="ARBA00093667"/>
    </source>
</evidence>
<comment type="catalytic activity">
    <reaction evidence="7">
        <text>L-lysyl-[histone] + S-adenosyl-L-methionine = N(6)-methyl-L-lysyl-[histone] + S-adenosyl-L-homocysteine + H(+)</text>
        <dbReference type="Rhea" id="RHEA:10024"/>
        <dbReference type="Rhea" id="RHEA-COMP:9845"/>
        <dbReference type="Rhea" id="RHEA-COMP:9846"/>
        <dbReference type="ChEBI" id="CHEBI:15378"/>
        <dbReference type="ChEBI" id="CHEBI:29969"/>
        <dbReference type="ChEBI" id="CHEBI:57856"/>
        <dbReference type="ChEBI" id="CHEBI:59789"/>
        <dbReference type="ChEBI" id="CHEBI:61929"/>
    </reaction>
    <physiologicalReaction direction="left-to-right" evidence="7">
        <dbReference type="Rhea" id="RHEA:10025"/>
    </physiologicalReaction>
</comment>
<sequence length="227" mass="24865">MRFKETFLGFPDISIMYPTPLYSHVGRGDFSEVYDPAEDTFLLIDALEKDADELKKRRIEISLEVGSGSGVISAFLGSIIGSQTLYVCTDINPSAAFCTQQTALRNKVDIQPVITDLVQGLLPRLCGIVDILMFNPPYVVTPSEEVGSCGIEAAWAGGQNGREVMDRLFPYVSDLLSKGGLFYLVVLKDNNPDQILETMKKCGLGGTVALSRQAGRETLAVLKFWKS</sequence>
<evidence type="ECO:0000256" key="5">
    <source>
        <dbReference type="ARBA" id="ARBA00022691"/>
    </source>
</evidence>
<accession>A0A6P8SM00</accession>
<dbReference type="FunFam" id="3.40.50.150:FF:000077">
    <property type="entry name" value="HemK methyltransferase family member 2"/>
    <property type="match status" value="1"/>
</dbReference>
<evidence type="ECO:0000256" key="1">
    <source>
        <dbReference type="ARBA" id="ARBA00004123"/>
    </source>
</evidence>
<name>A0A6P8SM00_GEOSA</name>
<evidence type="ECO:0000256" key="13">
    <source>
        <dbReference type="ARBA" id="ARBA00080992"/>
    </source>
</evidence>
<keyword evidence="6" id="KW-0539">Nucleus</keyword>
<organism evidence="19 20">
    <name type="scientific">Geotrypetes seraphini</name>
    <name type="common">Gaboon caecilian</name>
    <name type="synonym">Caecilia seraphini</name>
    <dbReference type="NCBI Taxonomy" id="260995"/>
    <lineage>
        <taxon>Eukaryota</taxon>
        <taxon>Metazoa</taxon>
        <taxon>Chordata</taxon>
        <taxon>Craniata</taxon>
        <taxon>Vertebrata</taxon>
        <taxon>Euteleostomi</taxon>
        <taxon>Amphibia</taxon>
        <taxon>Gymnophiona</taxon>
        <taxon>Geotrypetes</taxon>
    </lineage>
</organism>
<comment type="catalytic activity">
    <reaction evidence="8">
        <text>methylarsonous acid + S-adenosyl-L-methionine = dimethylarsinate + S-adenosyl-L-homocysteine + 2 H(+)</text>
        <dbReference type="Rhea" id="RHEA:11684"/>
        <dbReference type="ChEBI" id="CHEBI:15378"/>
        <dbReference type="ChEBI" id="CHEBI:16223"/>
        <dbReference type="ChEBI" id="CHEBI:17826"/>
        <dbReference type="ChEBI" id="CHEBI:57856"/>
        <dbReference type="ChEBI" id="CHEBI:59789"/>
    </reaction>
</comment>
<keyword evidence="17" id="KW-0175">Coiled coil</keyword>
<keyword evidence="19" id="KW-1185">Reference proteome</keyword>
<protein>
    <recommendedName>
        <fullName evidence="15">Methyltransferase HEMK2</fullName>
    </recommendedName>
    <alternativeName>
        <fullName evidence="14">HemK methyltransferase family member 2</fullName>
    </alternativeName>
    <alternativeName>
        <fullName evidence="12">Lysine N-methyltransferase 9</fullName>
    </alternativeName>
    <alternativeName>
        <fullName evidence="11">Methylarsonite methyltransferase N6AMT1</fullName>
    </alternativeName>
    <alternativeName>
        <fullName evidence="16">Methyltransferase N6AMT1</fullName>
    </alternativeName>
    <alternativeName>
        <fullName evidence="13">Protein N(5)-glutamine methyltransferase</fullName>
    </alternativeName>
</protein>
<evidence type="ECO:0000313" key="20">
    <source>
        <dbReference type="RefSeq" id="XP_033817408.1"/>
    </source>
</evidence>
<reference evidence="20" key="1">
    <citation type="submission" date="2025-08" db="UniProtKB">
        <authorList>
            <consortium name="RefSeq"/>
        </authorList>
    </citation>
    <scope>IDENTIFICATION</scope>
</reference>